<name>A0A917VAH5_9NOCA</name>
<accession>A0A917VAH5</accession>
<dbReference type="AlphaFoldDB" id="A0A917VAH5"/>
<protein>
    <submittedName>
        <fullName evidence="1">Uncharacterized protein</fullName>
    </submittedName>
</protein>
<evidence type="ECO:0000313" key="2">
    <source>
        <dbReference type="Proteomes" id="UP000612956"/>
    </source>
</evidence>
<evidence type="ECO:0000313" key="1">
    <source>
        <dbReference type="EMBL" id="GGK55298.1"/>
    </source>
</evidence>
<organism evidence="1 2">
    <name type="scientific">Nocardia camponoti</name>
    <dbReference type="NCBI Taxonomy" id="1616106"/>
    <lineage>
        <taxon>Bacteria</taxon>
        <taxon>Bacillati</taxon>
        <taxon>Actinomycetota</taxon>
        <taxon>Actinomycetes</taxon>
        <taxon>Mycobacteriales</taxon>
        <taxon>Nocardiaceae</taxon>
        <taxon>Nocardia</taxon>
    </lineage>
</organism>
<reference evidence="1" key="1">
    <citation type="journal article" date="2014" name="Int. J. Syst. Evol. Microbiol.">
        <title>Complete genome sequence of Corynebacterium casei LMG S-19264T (=DSM 44701T), isolated from a smear-ripened cheese.</title>
        <authorList>
            <consortium name="US DOE Joint Genome Institute (JGI-PGF)"/>
            <person name="Walter F."/>
            <person name="Albersmeier A."/>
            <person name="Kalinowski J."/>
            <person name="Ruckert C."/>
        </authorList>
    </citation>
    <scope>NUCLEOTIDE SEQUENCE</scope>
    <source>
        <strain evidence="1">CGMCC 4.7278</strain>
    </source>
</reference>
<dbReference type="RefSeq" id="WP_188829397.1">
    <property type="nucleotide sequence ID" value="NZ_BMMW01000002.1"/>
</dbReference>
<proteinExistence type="predicted"/>
<reference evidence="1" key="2">
    <citation type="submission" date="2020-09" db="EMBL/GenBank/DDBJ databases">
        <authorList>
            <person name="Sun Q."/>
            <person name="Zhou Y."/>
        </authorList>
    </citation>
    <scope>NUCLEOTIDE SEQUENCE</scope>
    <source>
        <strain evidence="1">CGMCC 4.7278</strain>
    </source>
</reference>
<sequence>MTHDDHDDNAKHSEPVLVTLSAPARKSLVADLVRPLNSAKSSAPTIDADIPDEELAAFLAGIPHTDTGYIARTESGERAVAVVAATVAAICGFDIIGALRNPDIDFVRSLKPPAIEATRTVLLAIETSSEAQLREALATFAP</sequence>
<dbReference type="Proteomes" id="UP000612956">
    <property type="component" value="Unassembled WGS sequence"/>
</dbReference>
<comment type="caution">
    <text evidence="1">The sequence shown here is derived from an EMBL/GenBank/DDBJ whole genome shotgun (WGS) entry which is preliminary data.</text>
</comment>
<keyword evidence="2" id="KW-1185">Reference proteome</keyword>
<dbReference type="EMBL" id="BMMW01000002">
    <property type="protein sequence ID" value="GGK55298.1"/>
    <property type="molecule type" value="Genomic_DNA"/>
</dbReference>
<gene>
    <name evidence="1" type="ORF">GCM10011591_29040</name>
</gene>